<dbReference type="InterPro" id="IPR043519">
    <property type="entry name" value="NT_sf"/>
</dbReference>
<evidence type="ECO:0000256" key="2">
    <source>
        <dbReference type="ARBA" id="ARBA00022695"/>
    </source>
</evidence>
<gene>
    <name evidence="6" type="ORF">NCTC11343_03378</name>
</gene>
<evidence type="ECO:0000313" key="7">
    <source>
        <dbReference type="Proteomes" id="UP000251241"/>
    </source>
</evidence>
<dbReference type="Proteomes" id="UP000251241">
    <property type="component" value="Unassembled WGS sequence"/>
</dbReference>
<dbReference type="Pfam" id="PF26305">
    <property type="entry name" value="CD_NTase_C"/>
    <property type="match status" value="1"/>
</dbReference>
<dbReference type="InterPro" id="IPR058909">
    <property type="entry name" value="CD_NTase_C"/>
</dbReference>
<accession>A0A2X2L2L8</accession>
<feature type="domain" description="cGAS/DncV-like nucleotidyltransferase C-terminal helical" evidence="5">
    <location>
        <begin position="232"/>
        <end position="330"/>
    </location>
</feature>
<protein>
    <recommendedName>
        <fullName evidence="5">cGAS/DncV-like nucleotidyltransferase C-terminal helical domain-containing protein</fullName>
    </recommendedName>
</protein>
<dbReference type="GeneID" id="97183248"/>
<evidence type="ECO:0000259" key="5">
    <source>
        <dbReference type="Pfam" id="PF26305"/>
    </source>
</evidence>
<evidence type="ECO:0000256" key="1">
    <source>
        <dbReference type="ARBA" id="ARBA00022679"/>
    </source>
</evidence>
<sequence>MAQNYRELTRQLRNRLDPENQILEKSINEELSSISYSDVLEYVRYAMNGVEPAYTQRSKEAGERVKTHLYNGGITSATFRYQGSVMTDTHIRGYSDIDLLVISDLFYTFDSIGVTQALNESDYYQPSQLQKLRTEKEVGSYTGNALDDLRRLRLDSEEILQRKYIACDISKPKSIKIENRDLKREVDVVISNWYDDVTSIVNDKGTNRGIQVYNKELHQKGKVDFPFVSIDRINARSAETFGRLKKMIRFLKNLKAKSDLQIDLSSFDFNAICYDIDISDYRHAAFYELVPVLYQQLTRLANNTSLANNLLSVDGREYIFRGKPDKMKSLQNLLIEINAILLDLKNARLLL</sequence>
<keyword evidence="3" id="KW-0547">Nucleotide-binding</keyword>
<keyword evidence="2" id="KW-0548">Nucleotidyltransferase</keyword>
<dbReference type="SUPFAM" id="SSF81301">
    <property type="entry name" value="Nucleotidyltransferase"/>
    <property type="match status" value="1"/>
</dbReference>
<evidence type="ECO:0000256" key="4">
    <source>
        <dbReference type="ARBA" id="ARBA00023118"/>
    </source>
</evidence>
<dbReference type="EMBL" id="UAUU01000009">
    <property type="protein sequence ID" value="SPZ88249.1"/>
    <property type="molecule type" value="Genomic_DNA"/>
</dbReference>
<proteinExistence type="predicted"/>
<dbReference type="RefSeq" id="WP_112375212.1">
    <property type="nucleotide sequence ID" value="NZ_CP069793.1"/>
</dbReference>
<evidence type="ECO:0000256" key="3">
    <source>
        <dbReference type="ARBA" id="ARBA00022741"/>
    </source>
</evidence>
<reference evidence="6 7" key="1">
    <citation type="submission" date="2018-06" db="EMBL/GenBank/DDBJ databases">
        <authorList>
            <consortium name="Pathogen Informatics"/>
            <person name="Doyle S."/>
        </authorList>
    </citation>
    <scope>NUCLEOTIDE SEQUENCE [LARGE SCALE GENOMIC DNA]</scope>
    <source>
        <strain evidence="6 7">NCTC11343</strain>
    </source>
</reference>
<evidence type="ECO:0000313" key="6">
    <source>
        <dbReference type="EMBL" id="SPZ88249.1"/>
    </source>
</evidence>
<keyword evidence="1" id="KW-0808">Transferase</keyword>
<keyword evidence="4" id="KW-0051">Antiviral defense</keyword>
<dbReference type="AlphaFoldDB" id="A0A2X2L2L8"/>
<organism evidence="6 7">
    <name type="scientific">Sphingobacterium multivorum</name>
    <dbReference type="NCBI Taxonomy" id="28454"/>
    <lineage>
        <taxon>Bacteria</taxon>
        <taxon>Pseudomonadati</taxon>
        <taxon>Bacteroidota</taxon>
        <taxon>Sphingobacteriia</taxon>
        <taxon>Sphingobacteriales</taxon>
        <taxon>Sphingobacteriaceae</taxon>
        <taxon>Sphingobacterium</taxon>
    </lineage>
</organism>
<name>A0A2X2L2L8_SPHMU</name>